<organism evidence="3">
    <name type="scientific">Cladocopium goreaui</name>
    <dbReference type="NCBI Taxonomy" id="2562237"/>
    <lineage>
        <taxon>Eukaryota</taxon>
        <taxon>Sar</taxon>
        <taxon>Alveolata</taxon>
        <taxon>Dinophyceae</taxon>
        <taxon>Suessiales</taxon>
        <taxon>Symbiodiniaceae</taxon>
        <taxon>Cladocopium</taxon>
    </lineage>
</organism>
<dbReference type="SUPFAM" id="SSF51905">
    <property type="entry name" value="FAD/NAD(P)-binding domain"/>
    <property type="match status" value="1"/>
</dbReference>
<sequence>MHRILIVGAGATGSAAALRLRQLGNVELEVWEKARGPGGRMSTNRQEVNGATVRADMGAQYLSVDESDSASLQVADMLLSSGVCAQVSSEHLSATPERPKQAKHLAGTAGGVNDALKLLLEEAGATVHYEKRVASLDLQSGLWRARPFEGAPGMFDAVLVAVPGCGVGGDNLLKIHGSWEGMLKQEQNKQLMAAQHDQRWSFAFFLPNDCQGVCKRYFGPKAVEKVVDDDVLHLLCYQSRKTEIASKAASGGLVLVAHTTKEWAKLHAQRGGKDERLLKEVAACVQKLIGLEGPLSKLTSVSKVITWKQSQVERPVSSDGPYMVVSHSPPLLLAGDYFTHSSFSGCVQSGFAAAESLAALLKEATPKAADVCPDVSEGTGKKGKGKGGKGKGSQGKDRYKHDSWDYEGGSNGKDHSKSGKGGKSSKGKRREGQSGYGGYGRYGWDPYN</sequence>
<evidence type="ECO:0000256" key="1">
    <source>
        <dbReference type="SAM" id="MobiDB-lite"/>
    </source>
</evidence>
<dbReference type="InterPro" id="IPR002937">
    <property type="entry name" value="Amino_oxidase"/>
</dbReference>
<dbReference type="GO" id="GO:0016651">
    <property type="term" value="F:oxidoreductase activity, acting on NAD(P)H"/>
    <property type="evidence" value="ECO:0007669"/>
    <property type="project" value="InterPro"/>
</dbReference>
<dbReference type="PANTHER" id="PTHR23357:SF1">
    <property type="entry name" value="RENALASE"/>
    <property type="match status" value="1"/>
</dbReference>
<dbReference type="Pfam" id="PF01593">
    <property type="entry name" value="Amino_oxidase"/>
    <property type="match status" value="1"/>
</dbReference>
<dbReference type="AlphaFoldDB" id="A0A9P1FW75"/>
<dbReference type="Gene3D" id="3.50.50.60">
    <property type="entry name" value="FAD/NAD(P)-binding domain"/>
    <property type="match status" value="1"/>
</dbReference>
<dbReference type="EMBL" id="CAMXCT030001646">
    <property type="protein sequence ID" value="CAL4779206.1"/>
    <property type="molecule type" value="Genomic_DNA"/>
</dbReference>
<dbReference type="EMBL" id="CAMXCT010001646">
    <property type="protein sequence ID" value="CAI3991894.1"/>
    <property type="molecule type" value="Genomic_DNA"/>
</dbReference>
<gene>
    <name evidence="3" type="ORF">C1SCF055_LOCUS18761</name>
</gene>
<reference evidence="3" key="1">
    <citation type="submission" date="2022-10" db="EMBL/GenBank/DDBJ databases">
        <authorList>
            <person name="Chen Y."/>
            <person name="Dougan E. K."/>
            <person name="Chan C."/>
            <person name="Rhodes N."/>
            <person name="Thang M."/>
        </authorList>
    </citation>
    <scope>NUCLEOTIDE SEQUENCE</scope>
</reference>
<evidence type="ECO:0000313" key="3">
    <source>
        <dbReference type="EMBL" id="CAI3991894.1"/>
    </source>
</evidence>
<feature type="region of interest" description="Disordered" evidence="1">
    <location>
        <begin position="370"/>
        <end position="448"/>
    </location>
</feature>
<dbReference type="InterPro" id="IPR040174">
    <property type="entry name" value="RNLS"/>
</dbReference>
<reference evidence="4 5" key="2">
    <citation type="submission" date="2024-05" db="EMBL/GenBank/DDBJ databases">
        <authorList>
            <person name="Chen Y."/>
            <person name="Shah S."/>
            <person name="Dougan E. K."/>
            <person name="Thang M."/>
            <person name="Chan C."/>
        </authorList>
    </citation>
    <scope>NUCLEOTIDE SEQUENCE [LARGE SCALE GENOMIC DNA]</scope>
</reference>
<feature type="domain" description="Amine oxidase" evidence="2">
    <location>
        <begin position="109"/>
        <end position="356"/>
    </location>
</feature>
<dbReference type="Pfam" id="PF13450">
    <property type="entry name" value="NAD_binding_8"/>
    <property type="match status" value="1"/>
</dbReference>
<protein>
    <recommendedName>
        <fullName evidence="2">Amine oxidase domain-containing protein</fullName>
    </recommendedName>
</protein>
<feature type="compositionally biased region" description="Basic residues" evidence="1">
    <location>
        <begin position="418"/>
        <end position="429"/>
    </location>
</feature>
<dbReference type="OrthoDB" id="447412at2759"/>
<dbReference type="Gene3D" id="3.90.660.10">
    <property type="match status" value="1"/>
</dbReference>
<dbReference type="EMBL" id="CAMXCT020001646">
    <property type="protein sequence ID" value="CAL1145269.1"/>
    <property type="molecule type" value="Genomic_DNA"/>
</dbReference>
<keyword evidence="5" id="KW-1185">Reference proteome</keyword>
<comment type="caution">
    <text evidence="3">The sequence shown here is derived from an EMBL/GenBank/DDBJ whole genome shotgun (WGS) entry which is preliminary data.</text>
</comment>
<dbReference type="GO" id="GO:0005576">
    <property type="term" value="C:extracellular region"/>
    <property type="evidence" value="ECO:0007669"/>
    <property type="project" value="TreeGrafter"/>
</dbReference>
<accession>A0A9P1FW75</accession>
<proteinExistence type="predicted"/>
<feature type="compositionally biased region" description="Basic and acidic residues" evidence="1">
    <location>
        <begin position="394"/>
        <end position="404"/>
    </location>
</feature>
<dbReference type="InterPro" id="IPR036188">
    <property type="entry name" value="FAD/NAD-bd_sf"/>
</dbReference>
<evidence type="ECO:0000259" key="2">
    <source>
        <dbReference type="Pfam" id="PF01593"/>
    </source>
</evidence>
<name>A0A9P1FW75_9DINO</name>
<dbReference type="PANTHER" id="PTHR23357">
    <property type="entry name" value="RENALASE"/>
    <property type="match status" value="1"/>
</dbReference>
<dbReference type="Proteomes" id="UP001152797">
    <property type="component" value="Unassembled WGS sequence"/>
</dbReference>
<evidence type="ECO:0000313" key="4">
    <source>
        <dbReference type="EMBL" id="CAL4779206.1"/>
    </source>
</evidence>
<evidence type="ECO:0000313" key="5">
    <source>
        <dbReference type="Proteomes" id="UP001152797"/>
    </source>
</evidence>